<dbReference type="EC" id="1.14.99.56" evidence="15"/>
<evidence type="ECO:0000256" key="9">
    <source>
        <dbReference type="ARBA" id="ARBA00023033"/>
    </source>
</evidence>
<comment type="similarity">
    <text evidence="13">Belongs to the polysaccharide monooxygenase AA9 family.</text>
</comment>
<evidence type="ECO:0000256" key="7">
    <source>
        <dbReference type="ARBA" id="ARBA00023002"/>
    </source>
</evidence>
<feature type="region of interest" description="Disordered" evidence="16">
    <location>
        <begin position="251"/>
        <end position="275"/>
    </location>
</feature>
<keyword evidence="7" id="KW-0560">Oxidoreductase</keyword>
<evidence type="ECO:0000256" key="2">
    <source>
        <dbReference type="ARBA" id="ARBA00004613"/>
    </source>
</evidence>
<evidence type="ECO:0000256" key="10">
    <source>
        <dbReference type="ARBA" id="ARBA00023157"/>
    </source>
</evidence>
<dbReference type="CDD" id="cd21175">
    <property type="entry name" value="LPMO_AA9"/>
    <property type="match status" value="1"/>
</dbReference>
<evidence type="ECO:0000256" key="1">
    <source>
        <dbReference type="ARBA" id="ARBA00001973"/>
    </source>
</evidence>
<name>A0A0F4Z661_9PEZI</name>
<dbReference type="GO" id="GO:0046872">
    <property type="term" value="F:metal ion binding"/>
    <property type="evidence" value="ECO:0007669"/>
    <property type="project" value="UniProtKB-KW"/>
</dbReference>
<proteinExistence type="inferred from homology"/>
<dbReference type="PANTHER" id="PTHR33353:SF10">
    <property type="entry name" value="ENDO-BETA-1,4-GLUCANASE D"/>
    <property type="match status" value="1"/>
</dbReference>
<evidence type="ECO:0000256" key="6">
    <source>
        <dbReference type="ARBA" id="ARBA00023001"/>
    </source>
</evidence>
<keyword evidence="11" id="KW-0119">Carbohydrate metabolism</keyword>
<organism evidence="19 20">
    <name type="scientific">Thielaviopsis punctulata</name>
    <dbReference type="NCBI Taxonomy" id="72032"/>
    <lineage>
        <taxon>Eukaryota</taxon>
        <taxon>Fungi</taxon>
        <taxon>Dikarya</taxon>
        <taxon>Ascomycota</taxon>
        <taxon>Pezizomycotina</taxon>
        <taxon>Sordariomycetes</taxon>
        <taxon>Hypocreomycetidae</taxon>
        <taxon>Microascales</taxon>
        <taxon>Ceratocystidaceae</taxon>
        <taxon>Thielaviopsis</taxon>
    </lineage>
</organism>
<evidence type="ECO:0000256" key="12">
    <source>
        <dbReference type="ARBA" id="ARBA00023326"/>
    </source>
</evidence>
<evidence type="ECO:0000256" key="16">
    <source>
        <dbReference type="SAM" id="MobiDB-lite"/>
    </source>
</evidence>
<gene>
    <name evidence="19" type="ORF">TD95_002702</name>
</gene>
<keyword evidence="8" id="KW-0186">Copper</keyword>
<dbReference type="GO" id="GO:0030245">
    <property type="term" value="P:cellulose catabolic process"/>
    <property type="evidence" value="ECO:0007669"/>
    <property type="project" value="UniProtKB-KW"/>
</dbReference>
<feature type="chain" id="PRO_5002482409" description="lytic cellulose monooxygenase (C4-dehydrogenating)" evidence="17">
    <location>
        <begin position="22"/>
        <end position="342"/>
    </location>
</feature>
<keyword evidence="12" id="KW-0624">Polysaccharide degradation</keyword>
<reference evidence="19 20" key="1">
    <citation type="submission" date="2015-03" db="EMBL/GenBank/DDBJ databases">
        <authorList>
            <person name="Radwan O."/>
            <person name="Al-Naeli F.A."/>
            <person name="Rendon G.A."/>
            <person name="Fields C."/>
        </authorList>
    </citation>
    <scope>NUCLEOTIDE SEQUENCE [LARGE SCALE GENOMIC DNA]</scope>
    <source>
        <strain evidence="19">CR-DP1</strain>
    </source>
</reference>
<dbReference type="InterPro" id="IPR049892">
    <property type="entry name" value="AA9"/>
</dbReference>
<dbReference type="Pfam" id="PF03443">
    <property type="entry name" value="AA9"/>
    <property type="match status" value="1"/>
</dbReference>
<evidence type="ECO:0000256" key="13">
    <source>
        <dbReference type="ARBA" id="ARBA00044502"/>
    </source>
</evidence>
<keyword evidence="10" id="KW-1015">Disulfide bond</keyword>
<dbReference type="PANTHER" id="PTHR33353">
    <property type="entry name" value="PUTATIVE (AFU_ORTHOLOGUE AFUA_1G12560)-RELATED"/>
    <property type="match status" value="1"/>
</dbReference>
<evidence type="ECO:0000256" key="14">
    <source>
        <dbReference type="ARBA" id="ARBA00045077"/>
    </source>
</evidence>
<keyword evidence="5 17" id="KW-0732">Signal</keyword>
<feature type="compositionally biased region" description="Basic residues" evidence="16">
    <location>
        <begin position="330"/>
        <end position="342"/>
    </location>
</feature>
<comment type="subcellular location">
    <subcellularLocation>
        <location evidence="2">Secreted</location>
    </subcellularLocation>
</comment>
<comment type="cofactor">
    <cofactor evidence="1">
        <name>Cu(2+)</name>
        <dbReference type="ChEBI" id="CHEBI:29036"/>
    </cofactor>
</comment>
<dbReference type="Proteomes" id="UP000033483">
    <property type="component" value="Unassembled WGS sequence"/>
</dbReference>
<dbReference type="OrthoDB" id="5271017at2759"/>
<dbReference type="InterPro" id="IPR005103">
    <property type="entry name" value="AA9_LPMO"/>
</dbReference>
<accession>A0A0F4Z661</accession>
<keyword evidence="3" id="KW-0964">Secreted</keyword>
<evidence type="ECO:0000256" key="3">
    <source>
        <dbReference type="ARBA" id="ARBA00022525"/>
    </source>
</evidence>
<protein>
    <recommendedName>
        <fullName evidence="15">lytic cellulose monooxygenase (C4-dehydrogenating)</fullName>
        <ecNumber evidence="15">1.14.99.56</ecNumber>
    </recommendedName>
</protein>
<keyword evidence="6" id="KW-0136">Cellulose degradation</keyword>
<evidence type="ECO:0000256" key="5">
    <source>
        <dbReference type="ARBA" id="ARBA00022729"/>
    </source>
</evidence>
<comment type="catalytic activity">
    <reaction evidence="14">
        <text>[(1-&gt;4)-beta-D-glucosyl]n+m + reduced acceptor + O2 = 4-dehydro-beta-D-glucosyl-[(1-&gt;4)-beta-D-glucosyl]n-1 + [(1-&gt;4)-beta-D-glucosyl]m + acceptor + H2O.</text>
        <dbReference type="EC" id="1.14.99.56"/>
    </reaction>
</comment>
<keyword evidence="20" id="KW-1185">Reference proteome</keyword>
<evidence type="ECO:0000256" key="8">
    <source>
        <dbReference type="ARBA" id="ARBA00023008"/>
    </source>
</evidence>
<evidence type="ECO:0000313" key="19">
    <source>
        <dbReference type="EMBL" id="KKA25992.1"/>
    </source>
</evidence>
<keyword evidence="4" id="KW-0479">Metal-binding</keyword>
<keyword evidence="9" id="KW-0503">Monooxygenase</keyword>
<evidence type="ECO:0000256" key="17">
    <source>
        <dbReference type="SAM" id="SignalP"/>
    </source>
</evidence>
<dbReference type="GO" id="GO:0005576">
    <property type="term" value="C:extracellular region"/>
    <property type="evidence" value="ECO:0007669"/>
    <property type="project" value="UniProtKB-SubCell"/>
</dbReference>
<evidence type="ECO:0000256" key="4">
    <source>
        <dbReference type="ARBA" id="ARBA00022723"/>
    </source>
</evidence>
<evidence type="ECO:0000313" key="20">
    <source>
        <dbReference type="Proteomes" id="UP000033483"/>
    </source>
</evidence>
<comment type="caution">
    <text evidence="19">The sequence shown here is derived from an EMBL/GenBank/DDBJ whole genome shotgun (WGS) entry which is preliminary data.</text>
</comment>
<dbReference type="GO" id="GO:0004497">
    <property type="term" value="F:monooxygenase activity"/>
    <property type="evidence" value="ECO:0007669"/>
    <property type="project" value="UniProtKB-KW"/>
</dbReference>
<evidence type="ECO:0000259" key="18">
    <source>
        <dbReference type="Pfam" id="PF03443"/>
    </source>
</evidence>
<evidence type="ECO:0000256" key="11">
    <source>
        <dbReference type="ARBA" id="ARBA00023277"/>
    </source>
</evidence>
<dbReference type="Gene3D" id="2.70.50.70">
    <property type="match status" value="1"/>
</dbReference>
<sequence>MIFSRVSPLLAAATLVPSAMAHYNFEALILKGEATSPYEYVRSTTNSNSPITDVTSKDMICNAGGISEAIRSKTKTASVKAGDEVGFTVNVEIGHPGPLSVWMSKATTTAQEYEGDGDWFKVYELTTSSITSAGLQWATTTASGGAHNFTFTLPDQLPSGEYLMRAEHIALHGAGTFGGAQFYIGCAQLSVEGTGTGTPSPTASIPGMYTGKEPGIEINLYYPVPTEYTAPGIETWPNKCIDHTINLEGQKSDGDCNGDSGSGSGSSAGSSSVASSPAATATSAAATSAAATATSAAATSAAAAATSPAATSAASSTSSAAATGATSSCSRRRRARRAVIEN</sequence>
<feature type="region of interest" description="Disordered" evidence="16">
    <location>
        <begin position="297"/>
        <end position="342"/>
    </location>
</feature>
<dbReference type="AlphaFoldDB" id="A0A0F4Z661"/>
<feature type="compositionally biased region" description="Low complexity" evidence="16">
    <location>
        <begin position="297"/>
        <end position="328"/>
    </location>
</feature>
<feature type="signal peptide" evidence="17">
    <location>
        <begin position="1"/>
        <end position="21"/>
    </location>
</feature>
<feature type="domain" description="Auxiliary Activity family 9 catalytic" evidence="18">
    <location>
        <begin position="22"/>
        <end position="228"/>
    </location>
</feature>
<evidence type="ECO:0000256" key="15">
    <source>
        <dbReference type="ARBA" id="ARBA00047174"/>
    </source>
</evidence>
<dbReference type="EMBL" id="LAEV01002314">
    <property type="protein sequence ID" value="KKA25992.1"/>
    <property type="molecule type" value="Genomic_DNA"/>
</dbReference>